<feature type="transmembrane region" description="Helical" evidence="1">
    <location>
        <begin position="454"/>
        <end position="474"/>
    </location>
</feature>
<dbReference type="AlphaFoldDB" id="M2RCA5"/>
<gene>
    <name evidence="2" type="ORF">CERSUDRAFT_95722</name>
</gene>
<keyword evidence="3" id="KW-1185">Reference proteome</keyword>
<feature type="transmembrane region" description="Helical" evidence="1">
    <location>
        <begin position="506"/>
        <end position="530"/>
    </location>
</feature>
<keyword evidence="1" id="KW-0472">Membrane</keyword>
<organism evidence="2 3">
    <name type="scientific">Ceriporiopsis subvermispora (strain B)</name>
    <name type="common">White-rot fungus</name>
    <name type="synonym">Gelatoporia subvermispora</name>
    <dbReference type="NCBI Taxonomy" id="914234"/>
    <lineage>
        <taxon>Eukaryota</taxon>
        <taxon>Fungi</taxon>
        <taxon>Dikarya</taxon>
        <taxon>Basidiomycota</taxon>
        <taxon>Agaricomycotina</taxon>
        <taxon>Agaricomycetes</taxon>
        <taxon>Polyporales</taxon>
        <taxon>Gelatoporiaceae</taxon>
        <taxon>Gelatoporia</taxon>
    </lineage>
</organism>
<dbReference type="Proteomes" id="UP000016930">
    <property type="component" value="Unassembled WGS sequence"/>
</dbReference>
<protein>
    <submittedName>
        <fullName evidence="2">Uncharacterized protein</fullName>
    </submittedName>
</protein>
<evidence type="ECO:0000313" key="2">
    <source>
        <dbReference type="EMBL" id="EMD36411.1"/>
    </source>
</evidence>
<sequence length="566" mass="62688">MATPLRIAVQPVDPRYLASPSTDLASAPESPYLAVERSNDSQHTVVGSEYDHASLGLSTDADERHPPPPGVGTPTRAYLALPFSQGGLCSDRISEDHDDVFICIIEAVGICNPVPIALPRKMIHKPGYLLIDEVKLIEKFASSVMGERYGPHSNRVVQSNRLILRAGIDNFPELPLPSHWTCCTHPEGITYLCYQTEEMTVFTNGGNISGVYLNDLAVIAKTLYDDLHVRGMQTAPRTELFLGADSSGSRKSYSEYGYYFVDNDRRVTFWLHDIDAKPLYEGVQGIESHSDINTLTSDTSTSPFDKEELATILTLLDSIEAKIGKQDTSMACVISRFMATFAKSRFYNFYGHSNARLNSDQTLYQSKQHKRGCFMQFVSWWLFKAPEGHAREFSKAWVDRIVHRVTWKQFMIKLSEEWQEYTLFATVLLNANVAFLSVPGVINGDSPAQSAAQIASYMSIIMSIGSILLGLLLVRQNRTAKKDQVIPAVEFLNKLTKSPLGIESLAYIYSLPYALLIVVSFVVAVAILVFDGTTVATRVSTGIASAVVAVFVGWSIAIAWESSKNH</sequence>
<dbReference type="HOGENOM" id="CLU_015091_2_1_1"/>
<keyword evidence="1" id="KW-0812">Transmembrane</keyword>
<evidence type="ECO:0000313" key="3">
    <source>
        <dbReference type="Proteomes" id="UP000016930"/>
    </source>
</evidence>
<name>M2RCA5_CERS8</name>
<feature type="transmembrane region" description="Helical" evidence="1">
    <location>
        <begin position="542"/>
        <end position="560"/>
    </location>
</feature>
<accession>M2RCA5</accession>
<reference evidence="2 3" key="1">
    <citation type="journal article" date="2012" name="Proc. Natl. Acad. Sci. U.S.A.">
        <title>Comparative genomics of Ceriporiopsis subvermispora and Phanerochaete chrysosporium provide insight into selective ligninolysis.</title>
        <authorList>
            <person name="Fernandez-Fueyo E."/>
            <person name="Ruiz-Duenas F.J."/>
            <person name="Ferreira P."/>
            <person name="Floudas D."/>
            <person name="Hibbett D.S."/>
            <person name="Canessa P."/>
            <person name="Larrondo L.F."/>
            <person name="James T.Y."/>
            <person name="Seelenfreund D."/>
            <person name="Lobos S."/>
            <person name="Polanco R."/>
            <person name="Tello M."/>
            <person name="Honda Y."/>
            <person name="Watanabe T."/>
            <person name="Watanabe T."/>
            <person name="Ryu J.S."/>
            <person name="Kubicek C.P."/>
            <person name="Schmoll M."/>
            <person name="Gaskell J."/>
            <person name="Hammel K.E."/>
            <person name="St John F.J."/>
            <person name="Vanden Wymelenberg A."/>
            <person name="Sabat G."/>
            <person name="Splinter BonDurant S."/>
            <person name="Syed K."/>
            <person name="Yadav J.S."/>
            <person name="Doddapaneni H."/>
            <person name="Subramanian V."/>
            <person name="Lavin J.L."/>
            <person name="Oguiza J.A."/>
            <person name="Perez G."/>
            <person name="Pisabarro A.G."/>
            <person name="Ramirez L."/>
            <person name="Santoyo F."/>
            <person name="Master E."/>
            <person name="Coutinho P.M."/>
            <person name="Henrissat B."/>
            <person name="Lombard V."/>
            <person name="Magnuson J.K."/>
            <person name="Kuees U."/>
            <person name="Hori C."/>
            <person name="Igarashi K."/>
            <person name="Samejima M."/>
            <person name="Held B.W."/>
            <person name="Barry K.W."/>
            <person name="LaButti K.M."/>
            <person name="Lapidus A."/>
            <person name="Lindquist E.A."/>
            <person name="Lucas S.M."/>
            <person name="Riley R."/>
            <person name="Salamov A.A."/>
            <person name="Hoffmeister D."/>
            <person name="Schwenk D."/>
            <person name="Hadar Y."/>
            <person name="Yarden O."/>
            <person name="de Vries R.P."/>
            <person name="Wiebenga A."/>
            <person name="Stenlid J."/>
            <person name="Eastwood D."/>
            <person name="Grigoriev I.V."/>
            <person name="Berka R.M."/>
            <person name="Blanchette R.A."/>
            <person name="Kersten P."/>
            <person name="Martinez A.T."/>
            <person name="Vicuna R."/>
            <person name="Cullen D."/>
        </authorList>
    </citation>
    <scope>NUCLEOTIDE SEQUENCE [LARGE SCALE GENOMIC DNA]</scope>
    <source>
        <strain evidence="2 3">B</strain>
    </source>
</reference>
<dbReference type="OrthoDB" id="2657661at2759"/>
<proteinExistence type="predicted"/>
<dbReference type="EMBL" id="KB445798">
    <property type="protein sequence ID" value="EMD36411.1"/>
    <property type="molecule type" value="Genomic_DNA"/>
</dbReference>
<evidence type="ECO:0000256" key="1">
    <source>
        <dbReference type="SAM" id="Phobius"/>
    </source>
</evidence>
<keyword evidence="1" id="KW-1133">Transmembrane helix</keyword>
<feature type="transmembrane region" description="Helical" evidence="1">
    <location>
        <begin position="421"/>
        <end position="442"/>
    </location>
</feature>